<comment type="caution">
    <text evidence="1">The sequence shown here is derived from an EMBL/GenBank/DDBJ whole genome shotgun (WGS) entry which is preliminary data.</text>
</comment>
<gene>
    <name evidence="1" type="ORF">SDC9_163715</name>
</gene>
<protein>
    <submittedName>
        <fullName evidence="1">Uncharacterized protein</fullName>
    </submittedName>
</protein>
<name>A0A645FRN3_9ZZZZ</name>
<dbReference type="EMBL" id="VSSQ01063323">
    <property type="protein sequence ID" value="MPN16376.1"/>
    <property type="molecule type" value="Genomic_DNA"/>
</dbReference>
<dbReference type="AlphaFoldDB" id="A0A645FRN3"/>
<reference evidence="1" key="1">
    <citation type="submission" date="2019-08" db="EMBL/GenBank/DDBJ databases">
        <authorList>
            <person name="Kucharzyk K."/>
            <person name="Murdoch R.W."/>
            <person name="Higgins S."/>
            <person name="Loffler F."/>
        </authorList>
    </citation>
    <scope>NUCLEOTIDE SEQUENCE</scope>
</reference>
<proteinExistence type="predicted"/>
<accession>A0A645FRN3</accession>
<sequence>MAAAVNGVLQSAEFHRKQQKVQRLTLLRRVGVLKNAALVIEIYALVPISGGAPGVRQNFYVFIACAPGELMGKNHAQRPQAHNAHGFDLFHGCLPLINHKKGGSLPAPAMKAQDAIFSRQRRS</sequence>
<organism evidence="1">
    <name type="scientific">bioreactor metagenome</name>
    <dbReference type="NCBI Taxonomy" id="1076179"/>
    <lineage>
        <taxon>unclassified sequences</taxon>
        <taxon>metagenomes</taxon>
        <taxon>ecological metagenomes</taxon>
    </lineage>
</organism>
<evidence type="ECO:0000313" key="1">
    <source>
        <dbReference type="EMBL" id="MPN16376.1"/>
    </source>
</evidence>